<dbReference type="PANTHER" id="PTHR33050:SF8">
    <property type="entry name" value="REVERSE TRANSCRIPTASE DOMAIN-CONTAINING PROTEIN"/>
    <property type="match status" value="1"/>
</dbReference>
<dbReference type="SUPFAM" id="SSF56672">
    <property type="entry name" value="DNA/RNA polymerases"/>
    <property type="match status" value="1"/>
</dbReference>
<gene>
    <name evidence="5" type="primary">LOC108702848</name>
</gene>
<proteinExistence type="inferred from homology"/>
<dbReference type="CDD" id="cd09275">
    <property type="entry name" value="RNase_HI_RT_DIRS1"/>
    <property type="match status" value="1"/>
</dbReference>
<dbReference type="Pfam" id="PF00078">
    <property type="entry name" value="RVT_1"/>
    <property type="match status" value="1"/>
</dbReference>
<dbReference type="Gene3D" id="3.30.70.270">
    <property type="match status" value="1"/>
</dbReference>
<dbReference type="EC" id="3.1.26.4" evidence="2"/>
<dbReference type="InterPro" id="IPR052055">
    <property type="entry name" value="Hepadnavirus_pol/RT"/>
</dbReference>
<organism evidence="4 5">
    <name type="scientific">Xenopus laevis</name>
    <name type="common">African clawed frog</name>
    <dbReference type="NCBI Taxonomy" id="8355"/>
    <lineage>
        <taxon>Eukaryota</taxon>
        <taxon>Metazoa</taxon>
        <taxon>Chordata</taxon>
        <taxon>Craniata</taxon>
        <taxon>Vertebrata</taxon>
        <taxon>Euteleostomi</taxon>
        <taxon>Amphibia</taxon>
        <taxon>Batrachia</taxon>
        <taxon>Anura</taxon>
        <taxon>Pipoidea</taxon>
        <taxon>Pipidae</taxon>
        <taxon>Xenopodinae</taxon>
        <taxon>Xenopus</taxon>
        <taxon>Xenopus</taxon>
    </lineage>
</organism>
<dbReference type="AlphaFoldDB" id="A0A8J0TZX6"/>
<feature type="domain" description="Reverse transcriptase" evidence="3">
    <location>
        <begin position="1"/>
        <end position="197"/>
    </location>
</feature>
<dbReference type="InterPro" id="IPR043128">
    <property type="entry name" value="Rev_trsase/Diguanyl_cyclase"/>
</dbReference>
<dbReference type="InterPro" id="IPR000477">
    <property type="entry name" value="RT_dom"/>
</dbReference>
<dbReference type="Proteomes" id="UP000186698">
    <property type="component" value="Chromosome 9_10S"/>
</dbReference>
<evidence type="ECO:0000256" key="1">
    <source>
        <dbReference type="ARBA" id="ARBA00010879"/>
    </source>
</evidence>
<dbReference type="PROSITE" id="PS50878">
    <property type="entry name" value="RT_POL"/>
    <property type="match status" value="1"/>
</dbReference>
<sequence>MAGPFEVSPIEWLVVSPLGVVPKKEPGKFRMIQHLSHPEGASVNDALDEAQCKVQYQSFDEALEIVKSQGKGALLAKVDIESAFRLLSLHPESFRLTGCHFQGAFYVDLCLPMGCTISCSFFETFSTYLHWQLYKRTGNKAIAHYLDDFLIMGPRNSETCQDTLLIFLHMLKELGVPVSEEKTVHPTTKLTFLGIEIDTRAKECRLPKEKVVKTRQAVRKLASAAKVSLKEMQQTLGLLNFACRIIPMGGIFNRRLEKSTSGIKKPFHKIRVTKDLKADLRVWNSFLSNFNGVRLWVTEAQLNQQVKLLTYASGSVGFGAYLAGKWCAGRWPQAWHDKGLTKNLTLLELFPILIALELWAEELKDRAIKFLSDNLGVVHAVNNLSSDSTPVIGLLRHLVLVCMKFNISFRAQHLPGIENTIADALSREKWGIFFKLAPNAEKSTHVCPDNLWQRVTPF</sequence>
<comment type="similarity">
    <text evidence="1">Belongs to the beta type-B retroviral polymerase family. HERV class-II K(HML-2) pol subfamily.</text>
</comment>
<dbReference type="RefSeq" id="XP_018094059.1">
    <property type="nucleotide sequence ID" value="XM_018238570.2"/>
</dbReference>
<evidence type="ECO:0000313" key="4">
    <source>
        <dbReference type="Proteomes" id="UP000186698"/>
    </source>
</evidence>
<reference evidence="5" key="1">
    <citation type="submission" date="2025-08" db="UniProtKB">
        <authorList>
            <consortium name="RefSeq"/>
        </authorList>
    </citation>
    <scope>IDENTIFICATION</scope>
    <source>
        <strain evidence="5">J_2021</strain>
        <tissue evidence="5">Erythrocytes</tissue>
    </source>
</reference>
<evidence type="ECO:0000259" key="3">
    <source>
        <dbReference type="PROSITE" id="PS50878"/>
    </source>
</evidence>
<keyword evidence="4" id="KW-1185">Reference proteome</keyword>
<dbReference type="OrthoDB" id="411544at2759"/>
<dbReference type="PANTHER" id="PTHR33050">
    <property type="entry name" value="REVERSE TRANSCRIPTASE DOMAIN-CONTAINING PROTEIN"/>
    <property type="match status" value="1"/>
</dbReference>
<dbReference type="KEGG" id="xla:108702848"/>
<evidence type="ECO:0000256" key="2">
    <source>
        <dbReference type="ARBA" id="ARBA00012180"/>
    </source>
</evidence>
<dbReference type="InterPro" id="IPR043502">
    <property type="entry name" value="DNA/RNA_pol_sf"/>
</dbReference>
<dbReference type="GeneID" id="108702848"/>
<dbReference type="GO" id="GO:0004523">
    <property type="term" value="F:RNA-DNA hybrid ribonuclease activity"/>
    <property type="evidence" value="ECO:0007669"/>
    <property type="project" value="UniProtKB-EC"/>
</dbReference>
<name>A0A8J0TZX6_XENLA</name>
<protein>
    <recommendedName>
        <fullName evidence="2">ribonuclease H</fullName>
        <ecNumber evidence="2">3.1.26.4</ecNumber>
    </recommendedName>
</protein>
<accession>A0A8J0TZX6</accession>
<evidence type="ECO:0000313" key="5">
    <source>
        <dbReference type="RefSeq" id="XP_018094059.1"/>
    </source>
</evidence>